<name>A0A2W1NCM1_PAEXE</name>
<dbReference type="RefSeq" id="WP_089198856.1">
    <property type="nucleotide sequence ID" value="NZ_NHRJ02000002.1"/>
</dbReference>
<feature type="coiled-coil region" evidence="1">
    <location>
        <begin position="54"/>
        <end position="81"/>
    </location>
</feature>
<gene>
    <name evidence="2" type="ORF">CBW46_004660</name>
</gene>
<protein>
    <submittedName>
        <fullName evidence="2">Uncharacterized protein</fullName>
    </submittedName>
</protein>
<comment type="caution">
    <text evidence="2">The sequence shown here is derived from an EMBL/GenBank/DDBJ whole genome shotgun (WGS) entry which is preliminary data.</text>
</comment>
<accession>A0A2W1NCM1</accession>
<dbReference type="Proteomes" id="UP000214746">
    <property type="component" value="Unassembled WGS sequence"/>
</dbReference>
<evidence type="ECO:0000313" key="2">
    <source>
        <dbReference type="EMBL" id="PZE21714.1"/>
    </source>
</evidence>
<keyword evidence="1" id="KW-0175">Coiled coil</keyword>
<dbReference type="EMBL" id="NHRJ02000002">
    <property type="protein sequence ID" value="PZE21714.1"/>
    <property type="molecule type" value="Genomic_DNA"/>
</dbReference>
<proteinExistence type="predicted"/>
<dbReference type="AlphaFoldDB" id="A0A2W1NCM1"/>
<evidence type="ECO:0000256" key="1">
    <source>
        <dbReference type="SAM" id="Coils"/>
    </source>
</evidence>
<reference evidence="2" key="1">
    <citation type="submission" date="2018-06" db="EMBL/GenBank/DDBJ databases">
        <title>Paenibacillus xerothermodurans sp. nov. an extremely dry heat resistant spore forming bacterium isolated from the soil of Cape Canaveral, Florida.</title>
        <authorList>
            <person name="Seuylemezian A."/>
            <person name="Kaur N."/>
            <person name="Patil P."/>
            <person name="Patil P."/>
            <person name="Mayilraj S."/>
            <person name="Vaishampayan P."/>
        </authorList>
    </citation>
    <scope>NUCLEOTIDE SEQUENCE [LARGE SCALE GENOMIC DNA]</scope>
    <source>
        <strain evidence="2">ATCC 27380</strain>
    </source>
</reference>
<keyword evidence="3" id="KW-1185">Reference proteome</keyword>
<organism evidence="2 3">
    <name type="scientific">Paenibacillus xerothermodurans</name>
    <dbReference type="NCBI Taxonomy" id="1977292"/>
    <lineage>
        <taxon>Bacteria</taxon>
        <taxon>Bacillati</taxon>
        <taxon>Bacillota</taxon>
        <taxon>Bacilli</taxon>
        <taxon>Bacillales</taxon>
        <taxon>Paenibacillaceae</taxon>
        <taxon>Paenibacillus</taxon>
    </lineage>
</organism>
<sequence>MKQYARFIEETIKSNPVYIVGSGSSAGAGISGMGALADYLVKSVSLTHFAPAEADAWQEIVHRLVNENKGLEQALQESGDRISTMITNEIVQHTWRCISADECELLMRYAAGEDPIGFGRLFHYLVK</sequence>
<evidence type="ECO:0000313" key="3">
    <source>
        <dbReference type="Proteomes" id="UP000214746"/>
    </source>
</evidence>